<keyword evidence="1" id="KW-0732">Signal</keyword>
<accession>A0ABS5CU37</accession>
<evidence type="ECO:0008006" key="4">
    <source>
        <dbReference type="Google" id="ProtNLM"/>
    </source>
</evidence>
<evidence type="ECO:0000313" key="2">
    <source>
        <dbReference type="EMBL" id="MBP4142146.1"/>
    </source>
</evidence>
<dbReference type="Proteomes" id="UP000674217">
    <property type="component" value="Unassembled WGS sequence"/>
</dbReference>
<dbReference type="EMBL" id="JAGFBU010000003">
    <property type="protein sequence ID" value="MBP4142146.1"/>
    <property type="molecule type" value="Genomic_DNA"/>
</dbReference>
<name>A0ABS5CU37_9FLAO</name>
<evidence type="ECO:0000256" key="1">
    <source>
        <dbReference type="SAM" id="SignalP"/>
    </source>
</evidence>
<feature type="signal peptide" evidence="1">
    <location>
        <begin position="1"/>
        <end position="17"/>
    </location>
</feature>
<keyword evidence="3" id="KW-1185">Reference proteome</keyword>
<evidence type="ECO:0000313" key="3">
    <source>
        <dbReference type="Proteomes" id="UP000674217"/>
    </source>
</evidence>
<dbReference type="RefSeq" id="WP_210646094.1">
    <property type="nucleotide sequence ID" value="NZ_JAGFBU010000003.1"/>
</dbReference>
<gene>
    <name evidence="2" type="ORF">J3S90_10070</name>
</gene>
<reference evidence="2 3" key="1">
    <citation type="submission" date="2021-03" db="EMBL/GenBank/DDBJ databases">
        <title>Flavobacterium Flabelliformis Sp. Nov. And Flavobacterium Geliluteum Sp. Nov., Two Novel Multidrug Resistant Psychrophilic Species Isolated From Antarctica.</title>
        <authorList>
            <person name="Kralova S."/>
            <person name="Busse H.J."/>
            <person name="Bezdicek M."/>
            <person name="Nykrynova M."/>
            <person name="Kroupova E."/>
            <person name="Krsek D."/>
            <person name="Sedlacek I."/>
        </authorList>
    </citation>
    <scope>NUCLEOTIDE SEQUENCE [LARGE SCALE GENOMIC DNA]</scope>
    <source>
        <strain evidence="2 3">P4023</strain>
    </source>
</reference>
<sequence length="136" mass="16209">MKIMTFIALLILLNIFACQNQKIVQKKTLNEIKYSEIEIAEIKKGLYDTLCVELKKNQIKKIVEILNSKKESELLKIMPKYWLFIKFKNDSIKKYKIADNYLGEFDDYIKIETKNNFINVYENNSKTKCKIKTRIE</sequence>
<feature type="chain" id="PRO_5046700107" description="Lipoprotein" evidence="1">
    <location>
        <begin position="18"/>
        <end position="136"/>
    </location>
</feature>
<proteinExistence type="predicted"/>
<comment type="caution">
    <text evidence="2">The sequence shown here is derived from an EMBL/GenBank/DDBJ whole genome shotgun (WGS) entry which is preliminary data.</text>
</comment>
<protein>
    <recommendedName>
        <fullName evidence="4">Lipoprotein</fullName>
    </recommendedName>
</protein>
<organism evidence="2 3">
    <name type="scientific">Flavobacterium flabelliforme</name>
    <dbReference type="NCBI Taxonomy" id="2816119"/>
    <lineage>
        <taxon>Bacteria</taxon>
        <taxon>Pseudomonadati</taxon>
        <taxon>Bacteroidota</taxon>
        <taxon>Flavobacteriia</taxon>
        <taxon>Flavobacteriales</taxon>
        <taxon>Flavobacteriaceae</taxon>
        <taxon>Flavobacterium</taxon>
    </lineage>
</organism>